<comment type="caution">
    <text evidence="1">The sequence shown here is derived from an EMBL/GenBank/DDBJ whole genome shotgun (WGS) entry which is preliminary data.</text>
</comment>
<sequence length="116" mass="13547">MLQEYLDALEKLYNERLGSGKSSVSASTDKSHSQRFSWFLMSNLTSLSKESFLDWLSSISTHRYCDISPAKRVQAINSRSDEEAEEILEYRVRSVIRCRRIRSSVYRFPVYGRSDH</sequence>
<name>A0A5B0MU15_PUCGR</name>
<evidence type="ECO:0000313" key="3">
    <source>
        <dbReference type="Proteomes" id="UP000324748"/>
    </source>
</evidence>
<dbReference type="EMBL" id="VSWC01000131">
    <property type="protein sequence ID" value="KAA1080501.1"/>
    <property type="molecule type" value="Genomic_DNA"/>
</dbReference>
<proteinExistence type="predicted"/>
<evidence type="ECO:0000313" key="2">
    <source>
        <dbReference type="EMBL" id="KAA1131464.1"/>
    </source>
</evidence>
<dbReference type="Proteomes" id="UP000325313">
    <property type="component" value="Unassembled WGS sequence"/>
</dbReference>
<dbReference type="AlphaFoldDB" id="A0A5B0MU15"/>
<dbReference type="OrthoDB" id="2517152at2759"/>
<organism evidence="1 3">
    <name type="scientific">Puccinia graminis f. sp. tritici</name>
    <dbReference type="NCBI Taxonomy" id="56615"/>
    <lineage>
        <taxon>Eukaryota</taxon>
        <taxon>Fungi</taxon>
        <taxon>Dikarya</taxon>
        <taxon>Basidiomycota</taxon>
        <taxon>Pucciniomycotina</taxon>
        <taxon>Pucciniomycetes</taxon>
        <taxon>Pucciniales</taxon>
        <taxon>Pucciniaceae</taxon>
        <taxon>Puccinia</taxon>
    </lineage>
</organism>
<evidence type="ECO:0000313" key="4">
    <source>
        <dbReference type="Proteomes" id="UP000325313"/>
    </source>
</evidence>
<evidence type="ECO:0000313" key="1">
    <source>
        <dbReference type="EMBL" id="KAA1080501.1"/>
    </source>
</evidence>
<protein>
    <submittedName>
        <fullName evidence="1">Uncharacterized protein</fullName>
    </submittedName>
</protein>
<accession>A0A5B0MU15</accession>
<gene>
    <name evidence="1" type="ORF">PGT21_009495</name>
    <name evidence="2" type="ORF">PGTUg99_017360</name>
</gene>
<dbReference type="Proteomes" id="UP000324748">
    <property type="component" value="Unassembled WGS sequence"/>
</dbReference>
<keyword evidence="3" id="KW-1185">Reference proteome</keyword>
<dbReference type="EMBL" id="VDEP01000103">
    <property type="protein sequence ID" value="KAA1131464.1"/>
    <property type="molecule type" value="Genomic_DNA"/>
</dbReference>
<reference evidence="3 4" key="1">
    <citation type="submission" date="2019-05" db="EMBL/GenBank/DDBJ databases">
        <title>Emergence of the Ug99 lineage of the wheat stem rust pathogen through somatic hybridization.</title>
        <authorList>
            <person name="Li F."/>
            <person name="Upadhyaya N.M."/>
            <person name="Sperschneider J."/>
            <person name="Matny O."/>
            <person name="Nguyen-Phuc H."/>
            <person name="Mago R."/>
            <person name="Raley C."/>
            <person name="Miller M.E."/>
            <person name="Silverstein K.A.T."/>
            <person name="Henningsen E."/>
            <person name="Hirsch C.D."/>
            <person name="Visser B."/>
            <person name="Pretorius Z.A."/>
            <person name="Steffenson B.J."/>
            <person name="Schwessinger B."/>
            <person name="Dodds P.N."/>
            <person name="Figueroa M."/>
        </authorList>
    </citation>
    <scope>NUCLEOTIDE SEQUENCE [LARGE SCALE GENOMIC DNA]</scope>
    <source>
        <strain evidence="1">21-0</strain>
        <strain evidence="2 4">Ug99</strain>
    </source>
</reference>